<feature type="compositionally biased region" description="Low complexity" evidence="11">
    <location>
        <begin position="423"/>
        <end position="448"/>
    </location>
</feature>
<gene>
    <name evidence="14" type="ORF">Din_038751</name>
</gene>
<keyword evidence="12" id="KW-0472">Membrane</keyword>
<feature type="domain" description="SBP-type" evidence="13">
    <location>
        <begin position="151"/>
        <end position="228"/>
    </location>
</feature>
<comment type="function">
    <text evidence="9">Probable transcriptional factor. Binds to the promoter of the SQUAMOSA gene.</text>
</comment>
<name>A0A5B7BK39_DAVIN</name>
<accession>A0A5B7BK39</accession>
<keyword evidence="2" id="KW-0479">Metal-binding</keyword>
<dbReference type="SUPFAM" id="SSF103612">
    <property type="entry name" value="SBT domain"/>
    <property type="match status" value="1"/>
</dbReference>
<keyword evidence="12" id="KW-1133">Transmembrane helix</keyword>
<dbReference type="Gene3D" id="1.25.40.20">
    <property type="entry name" value="Ankyrin repeat-containing domain"/>
    <property type="match status" value="1"/>
</dbReference>
<organism evidence="14">
    <name type="scientific">Davidia involucrata</name>
    <name type="common">Dove tree</name>
    <dbReference type="NCBI Taxonomy" id="16924"/>
    <lineage>
        <taxon>Eukaryota</taxon>
        <taxon>Viridiplantae</taxon>
        <taxon>Streptophyta</taxon>
        <taxon>Embryophyta</taxon>
        <taxon>Tracheophyta</taxon>
        <taxon>Spermatophyta</taxon>
        <taxon>Magnoliopsida</taxon>
        <taxon>eudicotyledons</taxon>
        <taxon>Gunneridae</taxon>
        <taxon>Pentapetalae</taxon>
        <taxon>asterids</taxon>
        <taxon>Cornales</taxon>
        <taxon>Nyssaceae</taxon>
        <taxon>Davidia</taxon>
    </lineage>
</organism>
<sequence length="1008" mass="111623">MEAKFGGKAHHFYGPVVSDLKAVGKRSMEWDLNDWKWDGDLFTATSLNSVPSDCRSRQLFPVGSEIPTNKGLSNSSSSCSEEINLGNEKGKRELEKRRRVVVLEDEELNDEAGSLNLKLGGQVYPITEMEVEEWEGKSGKKSKVVGATSNRAVCQVDDCQADLSNAKDYHRRHKVCEMHSKASRAMVGNVMQRFCQQCSRFHVLQEFDEGKRSCRRRLAGHNRRRRKTHPENVVNGGSLNDERGSNYLLISLLRILSNMHSNSSEQTKDQDLLSHLLRNLAGTINGRNISGLLPGSQDLQNAGTSNGTPEKDPPRPIGQCMTISTSEMTQKKILSGGVLGGTLQTPSASQSTILFPATDNIPTKANVPETTVGRIKLNNIDLNNVYDDSQDSAEILERSCAPGNLGTGSLSCPLWVHQDSHKSSPPQTSGNSGSTSTQSPSSSSGEAQSRTDRIVFKLFGKDPSDFPHVLRQQILDWLSHSPSDIESYIRPGCIILTIYLRLEKSTWEQLCCDLSSSLSKLLDASNDSFWRTGWVYTRVRHQVAFIYNGQVVLDTPLPLKSHKSCGISSIKPVAVSVSERAQFLVKGFNLSRPTTRLLCALEGKYLVQESCSDMMEGGDTFIEHDEIQCLNFACSIPNVMGRGFIEVEDHGLSSSFFPFIVAEQDVCSEICTLESAIEEAEPADDIQGESGKIEVRNQALDFIQEMGWLLHRSHLKFRLGLDPNLDLFPFKRFRWLMEFSIEHDWCAVVKKLLGILFSGTVDAGEHSSVELALLEVGLLHRAVRRNCRSMVEVLLRYVPDGVSEKPGTEQKQHGGGDNFFFRPDVIGPGGLTPLHIAASRDGSESVLDALTDDPGLVGIEAWKGARDSTGMTPNDYACLRGYYSYIHLVQKKMNKKSGSGQVVLDIPGALLDCNIKQKHTDGHKSAKVASFHTEKNEMRPIQRHCKICEQKLVYGSARTSLAIYKPAMLSLVAIAAVCVCVALLFKSSPEVLYVFRPFRWELLKYGSS</sequence>
<evidence type="ECO:0000256" key="3">
    <source>
        <dbReference type="ARBA" id="ARBA00022771"/>
    </source>
</evidence>
<evidence type="ECO:0000256" key="2">
    <source>
        <dbReference type="ARBA" id="ARBA00022723"/>
    </source>
</evidence>
<dbReference type="GO" id="GO:0005634">
    <property type="term" value="C:nucleus"/>
    <property type="evidence" value="ECO:0007669"/>
    <property type="project" value="UniProtKB-SubCell"/>
</dbReference>
<dbReference type="PROSITE" id="PS51141">
    <property type="entry name" value="ZF_SBP"/>
    <property type="match status" value="1"/>
</dbReference>
<protein>
    <submittedName>
        <fullName evidence="14">Putative squamosa promoter-binding-like protein 12</fullName>
        <ecNumber evidence="14">2.7.10.1</ecNumber>
        <ecNumber evidence="14">2.7.11.1</ecNumber>
    </submittedName>
</protein>
<dbReference type="InterPro" id="IPR036770">
    <property type="entry name" value="Ankyrin_rpt-contain_sf"/>
</dbReference>
<evidence type="ECO:0000256" key="5">
    <source>
        <dbReference type="ARBA" id="ARBA00023015"/>
    </source>
</evidence>
<dbReference type="EC" id="2.7.11.1" evidence="14"/>
<dbReference type="Gene3D" id="4.10.1100.10">
    <property type="entry name" value="Transcription factor, SBP-box domain"/>
    <property type="match status" value="1"/>
</dbReference>
<comment type="subcellular location">
    <subcellularLocation>
        <location evidence="1">Nucleus</location>
    </subcellularLocation>
</comment>
<feature type="compositionally biased region" description="Basic residues" evidence="11">
    <location>
        <begin position="218"/>
        <end position="228"/>
    </location>
</feature>
<evidence type="ECO:0000256" key="10">
    <source>
        <dbReference type="PROSITE-ProRule" id="PRU00470"/>
    </source>
</evidence>
<dbReference type="EMBL" id="GHES01038751">
    <property type="protein sequence ID" value="MPA69310.1"/>
    <property type="molecule type" value="Transcribed_RNA"/>
</dbReference>
<evidence type="ECO:0000256" key="12">
    <source>
        <dbReference type="SAM" id="Phobius"/>
    </source>
</evidence>
<keyword evidence="12" id="KW-0812">Transmembrane</keyword>
<evidence type="ECO:0000256" key="6">
    <source>
        <dbReference type="ARBA" id="ARBA00023125"/>
    </source>
</evidence>
<keyword evidence="8" id="KW-0539">Nucleus</keyword>
<keyword evidence="4" id="KW-0862">Zinc</keyword>
<feature type="region of interest" description="Disordered" evidence="11">
    <location>
        <begin position="218"/>
        <end position="238"/>
    </location>
</feature>
<keyword evidence="3 10" id="KW-0863">Zinc-finger</keyword>
<dbReference type="Pfam" id="PF03110">
    <property type="entry name" value="SBP"/>
    <property type="match status" value="1"/>
</dbReference>
<dbReference type="InterPro" id="IPR004333">
    <property type="entry name" value="SBP_dom"/>
</dbReference>
<evidence type="ECO:0000256" key="7">
    <source>
        <dbReference type="ARBA" id="ARBA00023163"/>
    </source>
</evidence>
<evidence type="ECO:0000256" key="9">
    <source>
        <dbReference type="ARBA" id="ARBA00056472"/>
    </source>
</evidence>
<evidence type="ECO:0000256" key="4">
    <source>
        <dbReference type="ARBA" id="ARBA00022833"/>
    </source>
</evidence>
<keyword evidence="5" id="KW-0805">Transcription regulation</keyword>
<feature type="region of interest" description="Disordered" evidence="11">
    <location>
        <begin position="416"/>
        <end position="448"/>
    </location>
</feature>
<keyword evidence="14" id="KW-0808">Transferase</keyword>
<dbReference type="GO" id="GO:0004714">
    <property type="term" value="F:transmembrane receptor protein tyrosine kinase activity"/>
    <property type="evidence" value="ECO:0007669"/>
    <property type="project" value="UniProtKB-EC"/>
</dbReference>
<dbReference type="SUPFAM" id="SSF48403">
    <property type="entry name" value="Ankyrin repeat"/>
    <property type="match status" value="1"/>
</dbReference>
<dbReference type="EC" id="2.7.10.1" evidence="14"/>
<evidence type="ECO:0000256" key="11">
    <source>
        <dbReference type="SAM" id="MobiDB-lite"/>
    </source>
</evidence>
<evidence type="ECO:0000256" key="1">
    <source>
        <dbReference type="ARBA" id="ARBA00004123"/>
    </source>
</evidence>
<reference evidence="14" key="1">
    <citation type="submission" date="2019-08" db="EMBL/GenBank/DDBJ databases">
        <title>Reference gene set and small RNA set construction with multiple tissues from Davidia involucrata Baill.</title>
        <authorList>
            <person name="Yang H."/>
            <person name="Zhou C."/>
            <person name="Li G."/>
            <person name="Wang J."/>
            <person name="Gao P."/>
            <person name="Wang M."/>
            <person name="Wang R."/>
            <person name="Zhao Y."/>
        </authorList>
    </citation>
    <scope>NUCLEOTIDE SEQUENCE</scope>
    <source>
        <tissue evidence="14">Mixed with DoveR01_LX</tissue>
    </source>
</reference>
<dbReference type="PANTHER" id="PTHR31251:SF86">
    <property type="entry name" value="SQUAMOSA PROMOTER-BINDING-LIKE PROTEIN 1"/>
    <property type="match status" value="1"/>
</dbReference>
<evidence type="ECO:0000313" key="14">
    <source>
        <dbReference type="EMBL" id="MPA69310.1"/>
    </source>
</evidence>
<keyword evidence="6" id="KW-0238">DNA-binding</keyword>
<dbReference type="InterPro" id="IPR044817">
    <property type="entry name" value="SBP-like"/>
</dbReference>
<dbReference type="AlphaFoldDB" id="A0A5B7BK39"/>
<dbReference type="GO" id="GO:0003677">
    <property type="term" value="F:DNA binding"/>
    <property type="evidence" value="ECO:0007669"/>
    <property type="project" value="UniProtKB-KW"/>
</dbReference>
<dbReference type="FunFam" id="4.10.1100.10:FF:000001">
    <property type="entry name" value="Squamosa promoter-binding-like protein 14"/>
    <property type="match status" value="1"/>
</dbReference>
<evidence type="ECO:0000256" key="8">
    <source>
        <dbReference type="ARBA" id="ARBA00023242"/>
    </source>
</evidence>
<dbReference type="Pfam" id="PF26102">
    <property type="entry name" value="Ig_SPL7"/>
    <property type="match status" value="1"/>
</dbReference>
<proteinExistence type="predicted"/>
<dbReference type="GO" id="GO:0008270">
    <property type="term" value="F:zinc ion binding"/>
    <property type="evidence" value="ECO:0007669"/>
    <property type="project" value="UniProtKB-KW"/>
</dbReference>
<keyword evidence="7" id="KW-0804">Transcription</keyword>
<dbReference type="PANTHER" id="PTHR31251">
    <property type="entry name" value="SQUAMOSA PROMOTER-BINDING-LIKE PROTEIN 4"/>
    <property type="match status" value="1"/>
</dbReference>
<dbReference type="InterPro" id="IPR036893">
    <property type="entry name" value="SBP_sf"/>
</dbReference>
<feature type="compositionally biased region" description="Polar residues" evidence="11">
    <location>
        <begin position="297"/>
        <end position="308"/>
    </location>
</feature>
<feature type="transmembrane region" description="Helical" evidence="12">
    <location>
        <begin position="967"/>
        <end position="985"/>
    </location>
</feature>
<evidence type="ECO:0000259" key="13">
    <source>
        <dbReference type="PROSITE" id="PS51141"/>
    </source>
</evidence>
<dbReference type="GO" id="GO:0004674">
    <property type="term" value="F:protein serine/threonine kinase activity"/>
    <property type="evidence" value="ECO:0007669"/>
    <property type="project" value="UniProtKB-EC"/>
</dbReference>
<feature type="region of interest" description="Disordered" evidence="11">
    <location>
        <begin position="290"/>
        <end position="317"/>
    </location>
</feature>